<organism evidence="2 3">
    <name type="scientific">Ranatra chinensis</name>
    <dbReference type="NCBI Taxonomy" id="642074"/>
    <lineage>
        <taxon>Eukaryota</taxon>
        <taxon>Metazoa</taxon>
        <taxon>Ecdysozoa</taxon>
        <taxon>Arthropoda</taxon>
        <taxon>Hexapoda</taxon>
        <taxon>Insecta</taxon>
        <taxon>Pterygota</taxon>
        <taxon>Neoptera</taxon>
        <taxon>Paraneoptera</taxon>
        <taxon>Hemiptera</taxon>
        <taxon>Heteroptera</taxon>
        <taxon>Panheteroptera</taxon>
        <taxon>Nepomorpha</taxon>
        <taxon>Nepidae</taxon>
        <taxon>Ranatrinae</taxon>
        <taxon>Ranatra</taxon>
    </lineage>
</organism>
<evidence type="ECO:0000313" key="2">
    <source>
        <dbReference type="EMBL" id="KAL1117173.1"/>
    </source>
</evidence>
<dbReference type="InterPro" id="IPR051099">
    <property type="entry name" value="AGR/TXD"/>
</dbReference>
<keyword evidence="1" id="KW-0732">Signal</keyword>
<sequence length="108" mass="12235">MVVVFKGVCSSCNALRQNVGSSEEIARLAEGFVMVNVEDPEDSLPELRPVTYVPRVLFFTPDGKFCEQFYNRLGNPKYKFFYPNATSIAATMKDVLEKYPIHPPVKQL</sequence>
<protein>
    <recommendedName>
        <fullName evidence="4">Thioredoxin domain-containing protein</fullName>
    </recommendedName>
</protein>
<dbReference type="PANTHER" id="PTHR15337:SF11">
    <property type="entry name" value="THIOREDOXIN DOMAIN-CONTAINING PROTEIN"/>
    <property type="match status" value="1"/>
</dbReference>
<dbReference type="AlphaFoldDB" id="A0ABD0Y1C7"/>
<proteinExistence type="predicted"/>
<dbReference type="InterPro" id="IPR036249">
    <property type="entry name" value="Thioredoxin-like_sf"/>
</dbReference>
<comment type="caution">
    <text evidence="2">The sequence shown here is derived from an EMBL/GenBank/DDBJ whole genome shotgun (WGS) entry which is preliminary data.</text>
</comment>
<gene>
    <name evidence="2" type="ORF">AAG570_004500</name>
</gene>
<evidence type="ECO:0008006" key="4">
    <source>
        <dbReference type="Google" id="ProtNLM"/>
    </source>
</evidence>
<keyword evidence="3" id="KW-1185">Reference proteome</keyword>
<dbReference type="EMBL" id="JBFDAA010000016">
    <property type="protein sequence ID" value="KAL1117173.1"/>
    <property type="molecule type" value="Genomic_DNA"/>
</dbReference>
<dbReference type="SUPFAM" id="SSF52833">
    <property type="entry name" value="Thioredoxin-like"/>
    <property type="match status" value="1"/>
</dbReference>
<evidence type="ECO:0000256" key="1">
    <source>
        <dbReference type="ARBA" id="ARBA00022729"/>
    </source>
</evidence>
<name>A0ABD0Y1C7_9HEMI</name>
<dbReference type="PANTHER" id="PTHR15337">
    <property type="entry name" value="ANTERIOR GRADIENT PROTEIN-RELATED"/>
    <property type="match status" value="1"/>
</dbReference>
<reference evidence="2 3" key="1">
    <citation type="submission" date="2024-07" db="EMBL/GenBank/DDBJ databases">
        <title>Chromosome-level genome assembly of the water stick insect Ranatra chinensis (Heteroptera: Nepidae).</title>
        <authorList>
            <person name="Liu X."/>
        </authorList>
    </citation>
    <scope>NUCLEOTIDE SEQUENCE [LARGE SCALE GENOMIC DNA]</scope>
    <source>
        <strain evidence="2">Cailab_2021Rc</strain>
        <tissue evidence="2">Muscle</tissue>
    </source>
</reference>
<accession>A0ABD0Y1C7</accession>
<evidence type="ECO:0000313" key="3">
    <source>
        <dbReference type="Proteomes" id="UP001558652"/>
    </source>
</evidence>
<dbReference type="Proteomes" id="UP001558652">
    <property type="component" value="Unassembled WGS sequence"/>
</dbReference>
<dbReference type="Gene3D" id="3.40.30.10">
    <property type="entry name" value="Glutaredoxin"/>
    <property type="match status" value="1"/>
</dbReference>
<dbReference type="Pfam" id="PF13899">
    <property type="entry name" value="Thioredoxin_7"/>
    <property type="match status" value="1"/>
</dbReference>